<evidence type="ECO:0000313" key="3">
    <source>
        <dbReference type="Proteomes" id="UP000010552"/>
    </source>
</evidence>
<name>L5L2I6_PTEAL</name>
<evidence type="ECO:0000313" key="2">
    <source>
        <dbReference type="EMBL" id="ELK17650.1"/>
    </source>
</evidence>
<accession>L5L2I6</accession>
<organism evidence="2 3">
    <name type="scientific">Pteropus alecto</name>
    <name type="common">Black flying fox</name>
    <dbReference type="NCBI Taxonomy" id="9402"/>
    <lineage>
        <taxon>Eukaryota</taxon>
        <taxon>Metazoa</taxon>
        <taxon>Chordata</taxon>
        <taxon>Craniata</taxon>
        <taxon>Vertebrata</taxon>
        <taxon>Euteleostomi</taxon>
        <taxon>Mammalia</taxon>
        <taxon>Eutheria</taxon>
        <taxon>Laurasiatheria</taxon>
        <taxon>Chiroptera</taxon>
        <taxon>Yinpterochiroptera</taxon>
        <taxon>Pteropodoidea</taxon>
        <taxon>Pteropodidae</taxon>
        <taxon>Pteropodinae</taxon>
        <taxon>Pteropus</taxon>
    </lineage>
</organism>
<proteinExistence type="predicted"/>
<feature type="region of interest" description="Disordered" evidence="1">
    <location>
        <begin position="92"/>
        <end position="139"/>
    </location>
</feature>
<keyword evidence="3" id="KW-1185">Reference proteome</keyword>
<evidence type="ECO:0000256" key="1">
    <source>
        <dbReference type="SAM" id="MobiDB-lite"/>
    </source>
</evidence>
<sequence length="139" mass="15063">MGTISVNEECEYRVQRKQKQLQKIVLKKNGTYTKALALAHDSRTFRFSNDLGVRKHSNKKQPDGLSPDHPSFLPDEISVGIRERQCFAEPCPTLVSGPIPKPPGQEALRASPPGPQAAGAQPCPALPTPTTEPSPAAEL</sequence>
<dbReference type="AlphaFoldDB" id="L5L2I6"/>
<dbReference type="EMBL" id="KB030402">
    <property type="protein sequence ID" value="ELK17650.1"/>
    <property type="molecule type" value="Genomic_DNA"/>
</dbReference>
<gene>
    <name evidence="2" type="ORF">PAL_GLEAN10009387</name>
</gene>
<dbReference type="Proteomes" id="UP000010552">
    <property type="component" value="Unassembled WGS sequence"/>
</dbReference>
<protein>
    <submittedName>
        <fullName evidence="2">Uncharacterized protein</fullName>
    </submittedName>
</protein>
<reference evidence="3" key="1">
    <citation type="journal article" date="2013" name="Science">
        <title>Comparative analysis of bat genomes provides insight into the evolution of flight and immunity.</title>
        <authorList>
            <person name="Zhang G."/>
            <person name="Cowled C."/>
            <person name="Shi Z."/>
            <person name="Huang Z."/>
            <person name="Bishop-Lilly K.A."/>
            <person name="Fang X."/>
            <person name="Wynne J.W."/>
            <person name="Xiong Z."/>
            <person name="Baker M.L."/>
            <person name="Zhao W."/>
            <person name="Tachedjian M."/>
            <person name="Zhu Y."/>
            <person name="Zhou P."/>
            <person name="Jiang X."/>
            <person name="Ng J."/>
            <person name="Yang L."/>
            <person name="Wu L."/>
            <person name="Xiao J."/>
            <person name="Feng Y."/>
            <person name="Chen Y."/>
            <person name="Sun X."/>
            <person name="Zhang Y."/>
            <person name="Marsh G.A."/>
            <person name="Crameri G."/>
            <person name="Broder C.C."/>
            <person name="Frey K.G."/>
            <person name="Wang L.F."/>
            <person name="Wang J."/>
        </authorList>
    </citation>
    <scope>NUCLEOTIDE SEQUENCE [LARGE SCALE GENOMIC DNA]</scope>
</reference>
<feature type="region of interest" description="Disordered" evidence="1">
    <location>
        <begin position="52"/>
        <end position="76"/>
    </location>
</feature>
<dbReference type="InParanoid" id="L5L2I6"/>